<dbReference type="AlphaFoldDB" id="A0A0A3J0N7"/>
<dbReference type="STRING" id="1220589.CD32_01245"/>
<organism evidence="1 2">
    <name type="scientific">Lysinibacillus odysseyi 34hs-1 = NBRC 100172</name>
    <dbReference type="NCBI Taxonomy" id="1220589"/>
    <lineage>
        <taxon>Bacteria</taxon>
        <taxon>Bacillati</taxon>
        <taxon>Bacillota</taxon>
        <taxon>Bacilli</taxon>
        <taxon>Bacillales</taxon>
        <taxon>Bacillaceae</taxon>
        <taxon>Lysinibacillus</taxon>
    </lineage>
</organism>
<name>A0A0A3J0N7_9BACI</name>
<proteinExistence type="predicted"/>
<dbReference type="RefSeq" id="WP_036150366.1">
    <property type="nucleotide sequence ID" value="NZ_AVCX01000026.1"/>
</dbReference>
<dbReference type="Proteomes" id="UP000030437">
    <property type="component" value="Unassembled WGS sequence"/>
</dbReference>
<keyword evidence="2" id="KW-1185">Reference proteome</keyword>
<comment type="caution">
    <text evidence="1">The sequence shown here is derived from an EMBL/GenBank/DDBJ whole genome shotgun (WGS) entry which is preliminary data.</text>
</comment>
<evidence type="ECO:0000313" key="2">
    <source>
        <dbReference type="Proteomes" id="UP000030437"/>
    </source>
</evidence>
<dbReference type="Pfam" id="PF04860">
    <property type="entry name" value="Phage_portal"/>
    <property type="match status" value="1"/>
</dbReference>
<reference evidence="1 2" key="1">
    <citation type="submission" date="2014-02" db="EMBL/GenBank/DDBJ databases">
        <title>Draft genome sequence of Lysinibacillus odysseyi NBRC 100172.</title>
        <authorList>
            <person name="Zhang F."/>
            <person name="Wang G."/>
            <person name="Zhang L."/>
        </authorList>
    </citation>
    <scope>NUCLEOTIDE SEQUENCE [LARGE SCALE GENOMIC DNA]</scope>
    <source>
        <strain evidence="1 2">NBRC 100172</strain>
    </source>
</reference>
<protein>
    <submittedName>
        <fullName evidence="1">Portal protein</fullName>
    </submittedName>
</protein>
<gene>
    <name evidence="1" type="ORF">CD32_01245</name>
</gene>
<dbReference type="InterPro" id="IPR006944">
    <property type="entry name" value="Phage/GTA_portal"/>
</dbReference>
<dbReference type="InterPro" id="IPR006427">
    <property type="entry name" value="Portal_HK97"/>
</dbReference>
<dbReference type="OrthoDB" id="395750at2"/>
<sequence length="379" mass="43451">MGWLSDVLKRNSELEWMFDLDLTYETSHRAYLKRMAMETCINFIGRTVSQSDFRMMKNGKRQFDDWHYLLNVRPNTDQSAADFWQDYVYRLIYDNEVLVVLGDNNDLLIADSFTRDEFAVYPDVFRDVTVKDYTFKRSFRMDEVIYMTYNNEKLSSFMDGMFADYADLFSRMLEVSKRNNQIRGTVSVDSNQALDDDKRTKLQDLIDRLFAAFRSNSIAIVPTSKGFEYNEVAKGDSNGKSVEELAKLKRDLVDDVAHILGIPTSLVHGEMAEYESAIKAYIKFCVSPLVKKIEDELNAKLIDKQAFLNGSKIEVKGVKEKDIIDNAEAVDKLVASGAFTRNEVRELFGAERSDNPTLDEFVITKNYQSADATEGGEKG</sequence>
<dbReference type="eggNOG" id="COG4695">
    <property type="taxonomic scope" value="Bacteria"/>
</dbReference>
<accession>A0A0A3J0N7</accession>
<evidence type="ECO:0000313" key="1">
    <source>
        <dbReference type="EMBL" id="KGR88718.1"/>
    </source>
</evidence>
<dbReference type="NCBIfam" id="TIGR01537">
    <property type="entry name" value="portal_HK97"/>
    <property type="match status" value="1"/>
</dbReference>
<dbReference type="EMBL" id="JPVP01000037">
    <property type="protein sequence ID" value="KGR88718.1"/>
    <property type="molecule type" value="Genomic_DNA"/>
</dbReference>